<feature type="binding site" evidence="5">
    <location>
        <position position="446"/>
    </location>
    <ligand>
        <name>substrate</name>
    </ligand>
</feature>
<feature type="active site" evidence="4">
    <location>
        <position position="447"/>
    </location>
</feature>
<dbReference type="GO" id="GO:0009225">
    <property type="term" value="P:nucleotide-sugar metabolic process"/>
    <property type="evidence" value="ECO:0007669"/>
    <property type="project" value="TreeGrafter"/>
</dbReference>
<keyword evidence="3" id="KW-0378">Hydrolase</keyword>
<evidence type="ECO:0000256" key="3">
    <source>
        <dbReference type="ARBA" id="ARBA00022801"/>
    </source>
</evidence>
<dbReference type="GO" id="GO:0006282">
    <property type="term" value="P:regulation of DNA repair"/>
    <property type="evidence" value="ECO:0007669"/>
    <property type="project" value="InterPro"/>
</dbReference>
<feature type="active site" evidence="4">
    <location>
        <position position="448"/>
    </location>
</feature>
<gene>
    <name evidence="8" type="ORF">CDAUBV1_LOCUS3047</name>
</gene>
<dbReference type="PANTHER" id="PTHR12837">
    <property type="entry name" value="POLY ADP-RIBOSE GLYCOHYDROLASE"/>
    <property type="match status" value="1"/>
</dbReference>
<feature type="binding site" evidence="5">
    <location>
        <position position="487"/>
    </location>
    <ligand>
        <name>substrate</name>
    </ligand>
</feature>
<evidence type="ECO:0000256" key="5">
    <source>
        <dbReference type="PIRSR" id="PIRSR607724-2"/>
    </source>
</evidence>
<dbReference type="GO" id="GO:0005737">
    <property type="term" value="C:cytoplasm"/>
    <property type="evidence" value="ECO:0007669"/>
    <property type="project" value="TreeGrafter"/>
</dbReference>
<dbReference type="AlphaFoldDB" id="A0AAV2T686"/>
<evidence type="ECO:0000256" key="4">
    <source>
        <dbReference type="PIRSR" id="PIRSR607724-1"/>
    </source>
</evidence>
<evidence type="ECO:0000313" key="8">
    <source>
        <dbReference type="EMBL" id="CAL5130828.1"/>
    </source>
</evidence>
<feature type="active site" evidence="4">
    <location>
        <position position="429"/>
    </location>
</feature>
<dbReference type="GO" id="GO:1990966">
    <property type="term" value="P:ATP generation from poly-ADP-D-ribose"/>
    <property type="evidence" value="ECO:0007669"/>
    <property type="project" value="TreeGrafter"/>
</dbReference>
<dbReference type="InterPro" id="IPR048362">
    <property type="entry name" value="PARG_helical"/>
</dbReference>
<dbReference type="Pfam" id="PF20811">
    <property type="entry name" value="PARG_cat_N"/>
    <property type="match status" value="1"/>
</dbReference>
<organism evidence="8 9">
    <name type="scientific">Calicophoron daubneyi</name>
    <name type="common">Rumen fluke</name>
    <name type="synonym">Paramphistomum daubneyi</name>
    <dbReference type="NCBI Taxonomy" id="300641"/>
    <lineage>
        <taxon>Eukaryota</taxon>
        <taxon>Metazoa</taxon>
        <taxon>Spiralia</taxon>
        <taxon>Lophotrochozoa</taxon>
        <taxon>Platyhelminthes</taxon>
        <taxon>Trematoda</taxon>
        <taxon>Digenea</taxon>
        <taxon>Plagiorchiida</taxon>
        <taxon>Pronocephalata</taxon>
        <taxon>Paramphistomoidea</taxon>
        <taxon>Paramphistomidae</taxon>
        <taxon>Calicophoron</taxon>
    </lineage>
</organism>
<feature type="domain" description="PARG helical" evidence="7">
    <location>
        <begin position="267"/>
        <end position="388"/>
    </location>
</feature>
<proteinExistence type="inferred from homology"/>
<dbReference type="InterPro" id="IPR007724">
    <property type="entry name" value="Poly_GlycHdrlase"/>
</dbReference>
<comment type="similarity">
    <text evidence="1">Belongs to the poly(ADP-ribose) glycohydrolase family.</text>
</comment>
<dbReference type="Proteomes" id="UP001497525">
    <property type="component" value="Unassembled WGS sequence"/>
</dbReference>
<evidence type="ECO:0000256" key="1">
    <source>
        <dbReference type="ARBA" id="ARBA00009545"/>
    </source>
</evidence>
<feature type="domain" description="PARG catalytic Macro" evidence="6">
    <location>
        <begin position="396"/>
        <end position="603"/>
    </location>
</feature>
<comment type="caution">
    <text evidence="8">The sequence shown here is derived from an EMBL/GenBank/DDBJ whole genome shotgun (WGS) entry which is preliminary data.</text>
</comment>
<dbReference type="Pfam" id="PF05028">
    <property type="entry name" value="PARG_cat_C"/>
    <property type="match status" value="1"/>
</dbReference>
<reference evidence="8" key="1">
    <citation type="submission" date="2024-06" db="EMBL/GenBank/DDBJ databases">
        <authorList>
            <person name="Liu X."/>
            <person name="Lenzi L."/>
            <person name="Haldenby T S."/>
            <person name="Uol C."/>
        </authorList>
    </citation>
    <scope>NUCLEOTIDE SEQUENCE</scope>
</reference>
<dbReference type="EMBL" id="CAXLJL010000075">
    <property type="protein sequence ID" value="CAL5130828.1"/>
    <property type="molecule type" value="Genomic_DNA"/>
</dbReference>
<feature type="binding site" evidence="5">
    <location>
        <position position="432"/>
    </location>
    <ligand>
        <name>substrate</name>
    </ligand>
</feature>
<dbReference type="InterPro" id="IPR046372">
    <property type="entry name" value="PARG_cat_C"/>
</dbReference>
<dbReference type="GO" id="GO:0004649">
    <property type="term" value="F:poly(ADP-ribose) glycohydrolase activity"/>
    <property type="evidence" value="ECO:0007669"/>
    <property type="project" value="UniProtKB-EC"/>
</dbReference>
<accession>A0AAV2T686</accession>
<name>A0AAV2T686_CALDB</name>
<dbReference type="PANTHER" id="PTHR12837:SF15">
    <property type="entry name" value="POLY(ADP-RIBOSE) GLYCOHYDROLASE"/>
    <property type="match status" value="1"/>
</dbReference>
<dbReference type="GO" id="GO:0005634">
    <property type="term" value="C:nucleus"/>
    <property type="evidence" value="ECO:0007669"/>
    <property type="project" value="TreeGrafter"/>
</dbReference>
<evidence type="ECO:0000259" key="6">
    <source>
        <dbReference type="Pfam" id="PF05028"/>
    </source>
</evidence>
<dbReference type="GO" id="GO:0005975">
    <property type="term" value="P:carbohydrate metabolic process"/>
    <property type="evidence" value="ECO:0007669"/>
    <property type="project" value="InterPro"/>
</dbReference>
<evidence type="ECO:0000313" key="9">
    <source>
        <dbReference type="Proteomes" id="UP001497525"/>
    </source>
</evidence>
<evidence type="ECO:0000256" key="2">
    <source>
        <dbReference type="ARBA" id="ARBA00012255"/>
    </source>
</evidence>
<dbReference type="EC" id="3.2.1.143" evidence="2"/>
<protein>
    <recommendedName>
        <fullName evidence="2">poly(ADP-ribose) glycohydrolase</fullName>
        <ecNumber evidence="2">3.2.1.143</ecNumber>
    </recommendedName>
</protein>
<evidence type="ECO:0000259" key="7">
    <source>
        <dbReference type="Pfam" id="PF20811"/>
    </source>
</evidence>
<sequence length="654" mass="73336">MSDKPRCLRQSSILESFHQQGGDTYRSHLCETKTETDGHLLVGGVTDDAQGLCQELESNPSPVKPISSLQTAELQVKPANSRNDQDPLNFRKSPVFDSLIMKTANASEKSAESNDGNVPQTCVGRSDSDVEMTDPHYFGSLLNTLVNPGNNLPKLKPSGTHKLFIDYQHFLSSKIPVPYPNTPGDQWSDSFVRMPCSPENLYPVVENRTKSLKVRWSLIEENLRKRITTALELQEAILSYNSRFKSIWNFGILHYLVERDLIPDGGNSNFFGVDLPALCALALNLPIFLTQPIPLMKSGRDWSFTFSQLQISSLLANAFFCTFPRRNSHGSNAEFANYPLINFSSLFSAGQQSGARAIKCKSQKLRCLLHYFHRVTRNPPTGTVTYTRRHLGDHAPVWSESEHSFSELQVHINSKNTIEDAGKNTIQVDFANSFLGGGVLNTGCVQEEIMFVLRPELIAACLFTERLGEDETLIIEGAERYSSSSGYAETFQWTGDFNEADAHNERDEWGRWKTTVVAMDARHFHSNNAQFYPDCLLRELNKAYCGFTDELAPGRKLPSVVATGNWGCGAFRGNVYLKALLQMMACVQAGKSLAYFTFGDETLCSRLYDMYTFLSSGGVKVGELWKVLVTYEQSNHEQPEDLYDILKRKLSSAY</sequence>